<dbReference type="Proteomes" id="UP000475325">
    <property type="component" value="Unassembled WGS sequence"/>
</dbReference>
<organism evidence="1 2">
    <name type="scientific">Orbilia oligospora</name>
    <name type="common">Nematode-trapping fungus</name>
    <name type="synonym">Arthrobotrys oligospora</name>
    <dbReference type="NCBI Taxonomy" id="2813651"/>
    <lineage>
        <taxon>Eukaryota</taxon>
        <taxon>Fungi</taxon>
        <taxon>Dikarya</taxon>
        <taxon>Ascomycota</taxon>
        <taxon>Pezizomycotina</taxon>
        <taxon>Orbiliomycetes</taxon>
        <taxon>Orbiliales</taxon>
        <taxon>Orbiliaceae</taxon>
        <taxon>Orbilia</taxon>
    </lineage>
</organism>
<sequence>MFEYYLRLPFWAQVVVASLIMHPAWYEYQKWRDSRDNCKCAFCTKFTEKHKIRLQELREAGHAVKMPPGYYTVDYTPASASLKDEEVELEFENAFRKMRYTWCEEQDSELLQNGRKALRQALEKLKAAVTK</sequence>
<evidence type="ECO:0000313" key="1">
    <source>
        <dbReference type="EMBL" id="KAF3100777.1"/>
    </source>
</evidence>
<proteinExistence type="predicted"/>
<comment type="caution">
    <text evidence="1">The sequence shown here is derived from an EMBL/GenBank/DDBJ whole genome shotgun (WGS) entry which is preliminary data.</text>
</comment>
<dbReference type="EMBL" id="WIQW01000025">
    <property type="protein sequence ID" value="KAF3100777.1"/>
    <property type="molecule type" value="Genomic_DNA"/>
</dbReference>
<evidence type="ECO:0000313" key="2">
    <source>
        <dbReference type="Proteomes" id="UP000475325"/>
    </source>
</evidence>
<reference evidence="1 2" key="1">
    <citation type="submission" date="2019-06" db="EMBL/GenBank/DDBJ databases">
        <authorList>
            <person name="Palmer J.M."/>
        </authorList>
    </citation>
    <scope>NUCLEOTIDE SEQUENCE [LARGE SCALE GENOMIC DNA]</scope>
    <source>
        <strain evidence="1 2">TWF102</strain>
    </source>
</reference>
<dbReference type="AlphaFoldDB" id="A0A7C8ND83"/>
<accession>A0A7C8ND83</accession>
<protein>
    <submittedName>
        <fullName evidence="1">Uncharacterized protein</fullName>
    </submittedName>
</protein>
<gene>
    <name evidence="1" type="ORF">TWF102_005159</name>
</gene>
<name>A0A7C8ND83_ORBOL</name>